<gene>
    <name evidence="2" type="ORF">KME15_14230</name>
</gene>
<evidence type="ECO:0000259" key="1">
    <source>
        <dbReference type="SMART" id="SM00226"/>
    </source>
</evidence>
<reference evidence="2" key="1">
    <citation type="submission" date="2021-05" db="EMBL/GenBank/DDBJ databases">
        <authorList>
            <person name="Pietrasiak N."/>
            <person name="Ward R."/>
            <person name="Stajich J.E."/>
            <person name="Kurbessoian T."/>
        </authorList>
    </citation>
    <scope>NUCLEOTIDE SEQUENCE</scope>
    <source>
        <strain evidence="2">UHER 2000/2452</strain>
    </source>
</reference>
<reference evidence="2" key="2">
    <citation type="journal article" date="2022" name="Microbiol. Resour. Announc.">
        <title>Metagenome Sequencing to Explore Phylogenomics of Terrestrial Cyanobacteria.</title>
        <authorList>
            <person name="Ward R.D."/>
            <person name="Stajich J.E."/>
            <person name="Johansen J.R."/>
            <person name="Huntemann M."/>
            <person name="Clum A."/>
            <person name="Foster B."/>
            <person name="Foster B."/>
            <person name="Roux S."/>
            <person name="Palaniappan K."/>
            <person name="Varghese N."/>
            <person name="Mukherjee S."/>
            <person name="Reddy T.B.K."/>
            <person name="Daum C."/>
            <person name="Copeland A."/>
            <person name="Chen I.A."/>
            <person name="Ivanova N.N."/>
            <person name="Kyrpides N.C."/>
            <person name="Shapiro N."/>
            <person name="Eloe-Fadrosh E.A."/>
            <person name="Pietrasiak N."/>
        </authorList>
    </citation>
    <scope>NUCLEOTIDE SEQUENCE</scope>
    <source>
        <strain evidence="2">UHER 2000/2452</strain>
    </source>
</reference>
<organism evidence="2 3">
    <name type="scientific">Drouetiella hepatica Uher 2000/2452</name>
    <dbReference type="NCBI Taxonomy" id="904376"/>
    <lineage>
        <taxon>Bacteria</taxon>
        <taxon>Bacillati</taxon>
        <taxon>Cyanobacteriota</taxon>
        <taxon>Cyanophyceae</taxon>
        <taxon>Oculatellales</taxon>
        <taxon>Oculatellaceae</taxon>
        <taxon>Drouetiella</taxon>
    </lineage>
</organism>
<proteinExistence type="predicted"/>
<evidence type="ECO:0000313" key="2">
    <source>
        <dbReference type="EMBL" id="MBW4659829.1"/>
    </source>
</evidence>
<protein>
    <submittedName>
        <fullName evidence="2">Low molecular weight phosphatase family protein</fullName>
    </submittedName>
</protein>
<evidence type="ECO:0000313" key="3">
    <source>
        <dbReference type="Proteomes" id="UP000757435"/>
    </source>
</evidence>
<dbReference type="SMART" id="SM00226">
    <property type="entry name" value="LMWPc"/>
    <property type="match status" value="1"/>
</dbReference>
<comment type="caution">
    <text evidence="2">The sequence shown here is derived from an EMBL/GenBank/DDBJ whole genome shotgun (WGS) entry which is preliminary data.</text>
</comment>
<dbReference type="SUPFAM" id="SSF52788">
    <property type="entry name" value="Phosphotyrosine protein phosphatases I"/>
    <property type="match status" value="1"/>
</dbReference>
<dbReference type="AlphaFoldDB" id="A0A951QDD4"/>
<dbReference type="EMBL" id="JAHHHD010000015">
    <property type="protein sequence ID" value="MBW4659829.1"/>
    <property type="molecule type" value="Genomic_DNA"/>
</dbReference>
<name>A0A951QDD4_9CYAN</name>
<dbReference type="Gene3D" id="3.40.50.2300">
    <property type="match status" value="1"/>
</dbReference>
<dbReference type="InterPro" id="IPR036196">
    <property type="entry name" value="Ptyr_pPase_sf"/>
</dbReference>
<dbReference type="InterPro" id="IPR023485">
    <property type="entry name" value="Ptyr_pPase"/>
</dbReference>
<dbReference type="Pfam" id="PF01451">
    <property type="entry name" value="LMWPc"/>
    <property type="match status" value="1"/>
</dbReference>
<dbReference type="Proteomes" id="UP000757435">
    <property type="component" value="Unassembled WGS sequence"/>
</dbReference>
<accession>A0A951QDD4</accession>
<feature type="domain" description="Phosphotyrosine protein phosphatase I" evidence="1">
    <location>
        <begin position="2"/>
        <end position="141"/>
    </location>
</feature>
<sequence>MKTILFLCTGNYYRSRFSEHWFNHLATQQNLDWRATSRGLGLHRENNNVGAVSPDVIAVLKERGVQVPDSLRNPTQVTDTDLRAADHIIAVDEPEHRPLVIAQFPEWVDTVEYWRVRDLDETTTESPLIQLERNIQKLVELLKLPDPQPQKAIE</sequence>